<dbReference type="InterPro" id="IPR036397">
    <property type="entry name" value="RNaseH_sf"/>
</dbReference>
<accession>A0A914YLR7</accession>
<dbReference type="GO" id="GO:0003676">
    <property type="term" value="F:nucleic acid binding"/>
    <property type="evidence" value="ECO:0007669"/>
    <property type="project" value="InterPro"/>
</dbReference>
<evidence type="ECO:0000313" key="2">
    <source>
        <dbReference type="Proteomes" id="UP000887577"/>
    </source>
</evidence>
<dbReference type="GO" id="GO:0015074">
    <property type="term" value="P:DNA integration"/>
    <property type="evidence" value="ECO:0007669"/>
    <property type="project" value="InterPro"/>
</dbReference>
<dbReference type="Pfam" id="PF18701">
    <property type="entry name" value="DUF5641"/>
    <property type="match status" value="1"/>
</dbReference>
<dbReference type="AlphaFoldDB" id="A0A914YLR7"/>
<dbReference type="InterPro" id="IPR001584">
    <property type="entry name" value="Integrase_cat-core"/>
</dbReference>
<dbReference type="PANTHER" id="PTHR47331">
    <property type="entry name" value="PHD-TYPE DOMAIN-CONTAINING PROTEIN"/>
    <property type="match status" value="1"/>
</dbReference>
<evidence type="ECO:0000313" key="3">
    <source>
        <dbReference type="WBParaSite" id="PSU_v2.g20507.t1"/>
    </source>
</evidence>
<sequence>MPTLPASRVNKSKPFQSTGVDYCGPFKVKGSNEKVWVILFTCFTTRLMHLEPVSSMTAEDFLLSFRRFVARKGVPQYVLSDNAKQFKTASTALDELWSKAISDSKAIDYCNEKHIIWDFITERAPWKGGLYERLVGLVKNALKQSIGRKFVNFNEFWTFLTEIESTLNSRPLTYVNAEDAFVIRPIDFVSPNLQINLPTNLSDDQSNDPAYFPSSACGGERLVERYYKTVEYLDKFWNLWSQNYLNFLRERNINQHKNRRGAIERQPIVNEEVLVYEPDQPRGLWKVAKIMKVVTSTDGEVRSAEIQYNDGFVTRRAVNHLYFLEEPTPSVSRE</sequence>
<dbReference type="InterPro" id="IPR040676">
    <property type="entry name" value="DUF5641"/>
</dbReference>
<name>A0A914YLR7_9BILA</name>
<dbReference type="Proteomes" id="UP000887577">
    <property type="component" value="Unplaced"/>
</dbReference>
<evidence type="ECO:0000259" key="1">
    <source>
        <dbReference type="PROSITE" id="PS50994"/>
    </source>
</evidence>
<protein>
    <submittedName>
        <fullName evidence="3">Integrase catalytic domain-containing protein</fullName>
    </submittedName>
</protein>
<dbReference type="WBParaSite" id="PSU_v2.g20507.t1">
    <property type="protein sequence ID" value="PSU_v2.g20507.t1"/>
    <property type="gene ID" value="PSU_v2.g20507"/>
</dbReference>
<proteinExistence type="predicted"/>
<dbReference type="PROSITE" id="PS50994">
    <property type="entry name" value="INTEGRASE"/>
    <property type="match status" value="1"/>
</dbReference>
<feature type="domain" description="Integrase catalytic" evidence="1">
    <location>
        <begin position="10"/>
        <end position="193"/>
    </location>
</feature>
<keyword evidence="2" id="KW-1185">Reference proteome</keyword>
<organism evidence="2 3">
    <name type="scientific">Panagrolaimus superbus</name>
    <dbReference type="NCBI Taxonomy" id="310955"/>
    <lineage>
        <taxon>Eukaryota</taxon>
        <taxon>Metazoa</taxon>
        <taxon>Ecdysozoa</taxon>
        <taxon>Nematoda</taxon>
        <taxon>Chromadorea</taxon>
        <taxon>Rhabditida</taxon>
        <taxon>Tylenchina</taxon>
        <taxon>Panagrolaimomorpha</taxon>
        <taxon>Panagrolaimoidea</taxon>
        <taxon>Panagrolaimidae</taxon>
        <taxon>Panagrolaimus</taxon>
    </lineage>
</organism>
<dbReference type="Gene3D" id="3.30.420.10">
    <property type="entry name" value="Ribonuclease H-like superfamily/Ribonuclease H"/>
    <property type="match status" value="1"/>
</dbReference>
<dbReference type="SUPFAM" id="SSF53098">
    <property type="entry name" value="Ribonuclease H-like"/>
    <property type="match status" value="1"/>
</dbReference>
<reference evidence="3" key="1">
    <citation type="submission" date="2022-11" db="UniProtKB">
        <authorList>
            <consortium name="WormBaseParasite"/>
        </authorList>
    </citation>
    <scope>IDENTIFICATION</scope>
</reference>
<dbReference type="InterPro" id="IPR012337">
    <property type="entry name" value="RNaseH-like_sf"/>
</dbReference>